<dbReference type="eggNOG" id="COG0697">
    <property type="taxonomic scope" value="Bacteria"/>
</dbReference>
<accession>A0A1P8EMP6</accession>
<evidence type="ECO:0000256" key="1">
    <source>
        <dbReference type="SAM" id="Phobius"/>
    </source>
</evidence>
<feature type="transmembrane region" description="Helical" evidence="1">
    <location>
        <begin position="7"/>
        <end position="27"/>
    </location>
</feature>
<keyword evidence="1" id="KW-0812">Transmembrane</keyword>
<dbReference type="RefSeq" id="WP_076033541.1">
    <property type="nucleotide sequence ID" value="NZ_CP016896.1"/>
</dbReference>
<name>A0A1P8EMP6_9GAMM</name>
<dbReference type="KEGG" id="asol:BEN76_02340"/>
<protein>
    <submittedName>
        <fullName evidence="3">EamA family transporter</fullName>
    </submittedName>
</protein>
<feature type="transmembrane region" description="Helical" evidence="1">
    <location>
        <begin position="64"/>
        <end position="86"/>
    </location>
</feature>
<evidence type="ECO:0000313" key="3">
    <source>
        <dbReference type="EMBL" id="APV37479.1"/>
    </source>
</evidence>
<dbReference type="InterPro" id="IPR000620">
    <property type="entry name" value="EamA_dom"/>
</dbReference>
<dbReference type="EMBL" id="CP016896">
    <property type="protein sequence ID" value="APV37479.1"/>
    <property type="molecule type" value="Genomic_DNA"/>
</dbReference>
<feature type="transmembrane region" description="Helical" evidence="1">
    <location>
        <begin position="212"/>
        <end position="229"/>
    </location>
</feature>
<evidence type="ECO:0000313" key="4">
    <source>
        <dbReference type="Proteomes" id="UP000185674"/>
    </source>
</evidence>
<dbReference type="STRING" id="487316.BEN76_02340"/>
<dbReference type="SUPFAM" id="SSF103481">
    <property type="entry name" value="Multidrug resistance efflux transporter EmrE"/>
    <property type="match status" value="2"/>
</dbReference>
<organism evidence="3 4">
    <name type="scientific">Acinetobacter soli</name>
    <dbReference type="NCBI Taxonomy" id="487316"/>
    <lineage>
        <taxon>Bacteria</taxon>
        <taxon>Pseudomonadati</taxon>
        <taxon>Pseudomonadota</taxon>
        <taxon>Gammaproteobacteria</taxon>
        <taxon>Moraxellales</taxon>
        <taxon>Moraxellaceae</taxon>
        <taxon>Acinetobacter</taxon>
    </lineage>
</organism>
<dbReference type="InterPro" id="IPR037185">
    <property type="entry name" value="EmrE-like"/>
</dbReference>
<evidence type="ECO:0000259" key="2">
    <source>
        <dbReference type="Pfam" id="PF00892"/>
    </source>
</evidence>
<feature type="transmembrane region" description="Helical" evidence="1">
    <location>
        <begin position="241"/>
        <end position="263"/>
    </location>
</feature>
<dbReference type="NCBIfam" id="NF008676">
    <property type="entry name" value="PRK11689.1"/>
    <property type="match status" value="1"/>
</dbReference>
<feature type="transmembrane region" description="Helical" evidence="1">
    <location>
        <begin position="92"/>
        <end position="113"/>
    </location>
</feature>
<dbReference type="Proteomes" id="UP000185674">
    <property type="component" value="Chromosome"/>
</dbReference>
<feature type="transmembrane region" description="Helical" evidence="1">
    <location>
        <begin position="33"/>
        <end position="52"/>
    </location>
</feature>
<dbReference type="Pfam" id="PF00892">
    <property type="entry name" value="EamA"/>
    <property type="match status" value="1"/>
</dbReference>
<dbReference type="AlphaFoldDB" id="A0A1P8EMP6"/>
<feature type="transmembrane region" description="Helical" evidence="1">
    <location>
        <begin position="120"/>
        <end position="144"/>
    </location>
</feature>
<feature type="domain" description="EamA" evidence="2">
    <location>
        <begin position="157"/>
        <end position="285"/>
    </location>
</feature>
<feature type="transmembrane region" description="Helical" evidence="1">
    <location>
        <begin position="156"/>
        <end position="174"/>
    </location>
</feature>
<gene>
    <name evidence="3" type="ORF">BEN76_02340</name>
</gene>
<dbReference type="GO" id="GO:0016020">
    <property type="term" value="C:membrane"/>
    <property type="evidence" value="ECO:0007669"/>
    <property type="project" value="InterPro"/>
</dbReference>
<sequence>MTRSKANFIGITSIMIWACMVSGVKMITEQLGAILGVALIYSISALCVAFIDKKYLWQTLPRRYLLICGSCFVLYEVLFLCSIGLSKTREEALILAMINYLWPCFTLFLSYLLGQLNFKAPAFAGLILSILGLLLIVNPSIVSAEGFIQTLSNNPLAYTLAFCGAILWSLYCVFTPRYAQGKNGIALFFCLTSMALWLLFCLSDQAWQTPNVGMSLMIIVVGALVGIAYKNWNQSLQFGNIQLLLLASYFTPILSSLMSSLILHTLPSWSFWLGTLGVSFGAMLSWKFSTSNKTL</sequence>
<feature type="transmembrane region" description="Helical" evidence="1">
    <location>
        <begin position="269"/>
        <end position="286"/>
    </location>
</feature>
<proteinExistence type="predicted"/>
<keyword evidence="1" id="KW-0472">Membrane</keyword>
<reference evidence="3 4" key="1">
    <citation type="submission" date="2016-08" db="EMBL/GenBank/DDBJ databases">
        <title>Complete genome sequence of Acinetobacter baylyi strain GFJ2.</title>
        <authorList>
            <person name="Tabata M."/>
            <person name="Kuboki S."/>
            <person name="Gibu N."/>
            <person name="Kinouchi Y."/>
            <person name="Vangnai A."/>
            <person name="Kasai D."/>
            <person name="Fukuda M."/>
        </authorList>
    </citation>
    <scope>NUCLEOTIDE SEQUENCE [LARGE SCALE GENOMIC DNA]</scope>
    <source>
        <strain evidence="3 4">GFJ2</strain>
    </source>
</reference>
<keyword evidence="1" id="KW-1133">Transmembrane helix</keyword>
<feature type="transmembrane region" description="Helical" evidence="1">
    <location>
        <begin position="186"/>
        <end position="206"/>
    </location>
</feature>